<accession>A0A9Q0SJI2</accession>
<dbReference type="AlphaFoldDB" id="A0A9Q0SJI2"/>
<reference evidence="1" key="2">
    <citation type="journal article" date="2023" name="Int. J. Mol. Sci.">
        <title>De Novo Assembly and Annotation of 11 Diverse Shrub Willow (Salix) Genomes Reveals Novel Gene Organization in Sex-Linked Regions.</title>
        <authorList>
            <person name="Hyden B."/>
            <person name="Feng K."/>
            <person name="Yates T.B."/>
            <person name="Jawdy S."/>
            <person name="Cereghino C."/>
            <person name="Smart L.B."/>
            <person name="Muchero W."/>
        </authorList>
    </citation>
    <scope>NUCLEOTIDE SEQUENCE</scope>
    <source>
        <tissue evidence="1">Shoot tip</tissue>
    </source>
</reference>
<organism evidence="1 2">
    <name type="scientific">Salix purpurea</name>
    <name type="common">Purple osier willow</name>
    <dbReference type="NCBI Taxonomy" id="77065"/>
    <lineage>
        <taxon>Eukaryota</taxon>
        <taxon>Viridiplantae</taxon>
        <taxon>Streptophyta</taxon>
        <taxon>Embryophyta</taxon>
        <taxon>Tracheophyta</taxon>
        <taxon>Spermatophyta</taxon>
        <taxon>Magnoliopsida</taxon>
        <taxon>eudicotyledons</taxon>
        <taxon>Gunneridae</taxon>
        <taxon>Pentapetalae</taxon>
        <taxon>rosids</taxon>
        <taxon>fabids</taxon>
        <taxon>Malpighiales</taxon>
        <taxon>Salicaceae</taxon>
        <taxon>Saliceae</taxon>
        <taxon>Salix</taxon>
    </lineage>
</organism>
<sequence>MRLKTIIDRPEKLSYLIYYSPTLSRLHMHLDSLPCSGHSNMWSSEDCKLCRP</sequence>
<reference evidence="1" key="1">
    <citation type="submission" date="2022-11" db="EMBL/GenBank/DDBJ databases">
        <authorList>
            <person name="Hyden B.L."/>
            <person name="Feng K."/>
            <person name="Yates T."/>
            <person name="Jawdy S."/>
            <person name="Smart L.B."/>
            <person name="Muchero W."/>
        </authorList>
    </citation>
    <scope>NUCLEOTIDE SEQUENCE</scope>
    <source>
        <tissue evidence="1">Shoot tip</tissue>
    </source>
</reference>
<evidence type="ECO:0000313" key="1">
    <source>
        <dbReference type="EMBL" id="KAJ6679742.1"/>
    </source>
</evidence>
<comment type="caution">
    <text evidence="1">The sequence shown here is derived from an EMBL/GenBank/DDBJ whole genome shotgun (WGS) entry which is preliminary data.</text>
</comment>
<dbReference type="EMBL" id="JAPFFK010000020">
    <property type="protein sequence ID" value="KAJ6679742.1"/>
    <property type="molecule type" value="Genomic_DNA"/>
</dbReference>
<keyword evidence="2" id="KW-1185">Reference proteome</keyword>
<evidence type="ECO:0000313" key="2">
    <source>
        <dbReference type="Proteomes" id="UP001151532"/>
    </source>
</evidence>
<proteinExistence type="predicted"/>
<gene>
    <name evidence="1" type="ORF">OIU79_019468</name>
</gene>
<name>A0A9Q0SJI2_SALPP</name>
<protein>
    <submittedName>
        <fullName evidence="1">Uncharacterized protein</fullName>
    </submittedName>
</protein>
<dbReference type="Proteomes" id="UP001151532">
    <property type="component" value="Chromosome 14"/>
</dbReference>